<proteinExistence type="predicted"/>
<keyword evidence="1" id="KW-0732">Signal</keyword>
<sequence length="322" mass="33789">MRLQRLLLLGVSSIAISAMSLAARAADLSDSSVPLAASLPKLTAFIEGGVGWSSGDRLYPNTPLADFFSPFAGVGGEVAAGLDYRIDNTWHVSASFRYGWNNRNRDHGTTESVTFARPAGDGTAGSNGSVDQTGARAGTVHVREAHAVADFAVGRDLGIGSGPAQVKLGLRYADLSARISGPGVAYTGTDLGSLTSTDNAYLKSRFRGLGPRVAVEGSIPLAGQFGLDYGVGAAYLFAITRDKTFALEDGTQVRQSDKKGVFNTDASLAVTYNFTDTTKVALGYRADVYFNALPGIDFATSGGKSDSTRIYHGAFLRLTSSF</sequence>
<reference evidence="2" key="1">
    <citation type="submission" date="2022-11" db="EMBL/GenBank/DDBJ databases">
        <authorList>
            <person name="Coimbra C."/>
        </authorList>
    </citation>
    <scope>NUCLEOTIDE SEQUENCE</scope>
    <source>
        <strain evidence="2">Jales19</strain>
    </source>
</reference>
<evidence type="ECO:0000313" key="2">
    <source>
        <dbReference type="EMBL" id="MCZ8547392.1"/>
    </source>
</evidence>
<comment type="caution">
    <text evidence="2">The sequence shown here is derived from an EMBL/GenBank/DDBJ whole genome shotgun (WGS) entry which is preliminary data.</text>
</comment>
<feature type="chain" id="PRO_5046154410" evidence="1">
    <location>
        <begin position="26"/>
        <end position="322"/>
    </location>
</feature>
<gene>
    <name evidence="2" type="ORF">OOJ09_24655</name>
</gene>
<feature type="signal peptide" evidence="1">
    <location>
        <begin position="1"/>
        <end position="25"/>
    </location>
</feature>
<protein>
    <submittedName>
        <fullName evidence="2">Lpg1974 family pore-forming outer membrane protein</fullName>
    </submittedName>
</protein>
<keyword evidence="3" id="KW-1185">Reference proteome</keyword>
<dbReference type="RefSeq" id="WP_269907692.1">
    <property type="nucleotide sequence ID" value="NZ_JAPFQA010000014.1"/>
</dbReference>
<dbReference type="InterPro" id="IPR007825">
    <property type="entry name" value="Major_OMP_Legionella"/>
</dbReference>
<dbReference type="Pfam" id="PF05150">
    <property type="entry name" value="Legionella_OMP"/>
    <property type="match status" value="1"/>
</dbReference>
<organism evidence="2 3">
    <name type="scientific">Mesorhizobium qingshengii</name>
    <dbReference type="NCBI Taxonomy" id="1165689"/>
    <lineage>
        <taxon>Bacteria</taxon>
        <taxon>Pseudomonadati</taxon>
        <taxon>Pseudomonadota</taxon>
        <taxon>Alphaproteobacteria</taxon>
        <taxon>Hyphomicrobiales</taxon>
        <taxon>Phyllobacteriaceae</taxon>
        <taxon>Mesorhizobium</taxon>
    </lineage>
</organism>
<evidence type="ECO:0000313" key="3">
    <source>
        <dbReference type="Proteomes" id="UP001152178"/>
    </source>
</evidence>
<evidence type="ECO:0000256" key="1">
    <source>
        <dbReference type="SAM" id="SignalP"/>
    </source>
</evidence>
<dbReference type="SUPFAM" id="SSF56935">
    <property type="entry name" value="Porins"/>
    <property type="match status" value="1"/>
</dbReference>
<dbReference type="EMBL" id="JAPFQA010000014">
    <property type="protein sequence ID" value="MCZ8547392.1"/>
    <property type="molecule type" value="Genomic_DNA"/>
</dbReference>
<accession>A0ABT4R0N4</accession>
<name>A0ABT4R0N4_9HYPH</name>
<dbReference type="Proteomes" id="UP001152178">
    <property type="component" value="Unassembled WGS sequence"/>
</dbReference>